<protein>
    <recommendedName>
        <fullName evidence="6">Protein kinase domain-containing protein</fullName>
    </recommendedName>
</protein>
<dbReference type="GO" id="GO:0005524">
    <property type="term" value="F:ATP binding"/>
    <property type="evidence" value="ECO:0007669"/>
    <property type="project" value="UniProtKB-KW"/>
</dbReference>
<keyword evidence="5" id="KW-0067">ATP-binding</keyword>
<dbReference type="GO" id="GO:0007186">
    <property type="term" value="P:G protein-coupled receptor signaling pathway"/>
    <property type="evidence" value="ECO:0007669"/>
    <property type="project" value="TreeGrafter"/>
</dbReference>
<evidence type="ECO:0000313" key="7">
    <source>
        <dbReference type="EMBL" id="TPX62706.1"/>
    </source>
</evidence>
<dbReference type="AlphaFoldDB" id="A0A507EHE4"/>
<dbReference type="InterPro" id="IPR011009">
    <property type="entry name" value="Kinase-like_dom_sf"/>
</dbReference>
<evidence type="ECO:0000256" key="2">
    <source>
        <dbReference type="ARBA" id="ARBA00022679"/>
    </source>
</evidence>
<dbReference type="GO" id="GO:0004703">
    <property type="term" value="F:G protein-coupled receptor kinase activity"/>
    <property type="evidence" value="ECO:0007669"/>
    <property type="project" value="TreeGrafter"/>
</dbReference>
<keyword evidence="1" id="KW-0723">Serine/threonine-protein kinase</keyword>
<organism evidence="7 8">
    <name type="scientific">Chytriomyces confervae</name>
    <dbReference type="NCBI Taxonomy" id="246404"/>
    <lineage>
        <taxon>Eukaryota</taxon>
        <taxon>Fungi</taxon>
        <taxon>Fungi incertae sedis</taxon>
        <taxon>Chytridiomycota</taxon>
        <taxon>Chytridiomycota incertae sedis</taxon>
        <taxon>Chytridiomycetes</taxon>
        <taxon>Chytridiales</taxon>
        <taxon>Chytriomycetaceae</taxon>
        <taxon>Chytriomyces</taxon>
    </lineage>
</organism>
<dbReference type="GO" id="GO:0009966">
    <property type="term" value="P:regulation of signal transduction"/>
    <property type="evidence" value="ECO:0007669"/>
    <property type="project" value="TreeGrafter"/>
</dbReference>
<feature type="domain" description="Protein kinase" evidence="6">
    <location>
        <begin position="56"/>
        <end position="222"/>
    </location>
</feature>
<evidence type="ECO:0000256" key="5">
    <source>
        <dbReference type="ARBA" id="ARBA00022840"/>
    </source>
</evidence>
<comment type="caution">
    <text evidence="7">The sequence shown here is derived from an EMBL/GenBank/DDBJ whole genome shotgun (WGS) entry which is preliminary data.</text>
</comment>
<reference evidence="7 8" key="1">
    <citation type="journal article" date="2019" name="Sci. Rep.">
        <title>Comparative genomics of chytrid fungi reveal insights into the obligate biotrophic and pathogenic lifestyle of Synchytrium endobioticum.</title>
        <authorList>
            <person name="van de Vossenberg B.T.L.H."/>
            <person name="Warris S."/>
            <person name="Nguyen H.D.T."/>
            <person name="van Gent-Pelzer M.P.E."/>
            <person name="Joly D.L."/>
            <person name="van de Geest H.C."/>
            <person name="Bonants P.J.M."/>
            <person name="Smith D.S."/>
            <person name="Levesque C.A."/>
            <person name="van der Lee T.A.J."/>
        </authorList>
    </citation>
    <scope>NUCLEOTIDE SEQUENCE [LARGE SCALE GENOMIC DNA]</scope>
    <source>
        <strain evidence="7 8">CBS 675.73</strain>
    </source>
</reference>
<sequence>MTQQVTPVVQQASNTHGVTAFSSADIRTCQCQMGVLETGRLNTKASTADTINLAHFDVEKVLGVGTFGKVRIAKHKQAQTLHSIKFINKRLCLLKKALENILQEKKMLESLECPFLCNIQFAFHDKETMFLIQELKLGGDLKFLLSWSTRLSEDAVRFLTAEISLGVAYLHDNNIIHRNLKPANILVDTLGHACVTDLSVASYFKASKPLHAAAGTLVYMCK</sequence>
<evidence type="ECO:0000259" key="6">
    <source>
        <dbReference type="PROSITE" id="PS50011"/>
    </source>
</evidence>
<dbReference type="STRING" id="246404.A0A507EHE4"/>
<proteinExistence type="predicted"/>
<name>A0A507EHE4_9FUNG</name>
<accession>A0A507EHE4</accession>
<dbReference type="GO" id="GO:0001664">
    <property type="term" value="F:G protein-coupled receptor binding"/>
    <property type="evidence" value="ECO:0007669"/>
    <property type="project" value="TreeGrafter"/>
</dbReference>
<dbReference type="Proteomes" id="UP000320333">
    <property type="component" value="Unassembled WGS sequence"/>
</dbReference>
<dbReference type="EMBL" id="QEAP01000641">
    <property type="protein sequence ID" value="TPX62706.1"/>
    <property type="molecule type" value="Genomic_DNA"/>
</dbReference>
<dbReference type="PANTHER" id="PTHR24355">
    <property type="entry name" value="G PROTEIN-COUPLED RECEPTOR KINASE/RIBOSOMAL PROTEIN S6 KINASE"/>
    <property type="match status" value="1"/>
</dbReference>
<dbReference type="Pfam" id="PF00069">
    <property type="entry name" value="Pkinase"/>
    <property type="match status" value="1"/>
</dbReference>
<keyword evidence="3" id="KW-0547">Nucleotide-binding</keyword>
<gene>
    <name evidence="7" type="ORF">CcCBS67573_g08821</name>
</gene>
<dbReference type="PANTHER" id="PTHR24355:SF30">
    <property type="entry name" value="SERINE_THREONINE-PROTEIN KINASE 32B ISOFORM X1"/>
    <property type="match status" value="1"/>
</dbReference>
<evidence type="ECO:0000256" key="1">
    <source>
        <dbReference type="ARBA" id="ARBA00022527"/>
    </source>
</evidence>
<keyword evidence="2" id="KW-0808">Transferase</keyword>
<keyword evidence="8" id="KW-1185">Reference proteome</keyword>
<evidence type="ECO:0000256" key="4">
    <source>
        <dbReference type="ARBA" id="ARBA00022777"/>
    </source>
</evidence>
<keyword evidence="4" id="KW-0418">Kinase</keyword>
<evidence type="ECO:0000313" key="8">
    <source>
        <dbReference type="Proteomes" id="UP000320333"/>
    </source>
</evidence>
<dbReference type="Gene3D" id="3.30.200.20">
    <property type="entry name" value="Phosphorylase Kinase, domain 1"/>
    <property type="match status" value="1"/>
</dbReference>
<dbReference type="OrthoDB" id="2093915at2759"/>
<dbReference type="Gene3D" id="1.10.510.10">
    <property type="entry name" value="Transferase(Phosphotransferase) domain 1"/>
    <property type="match status" value="1"/>
</dbReference>
<evidence type="ECO:0000256" key="3">
    <source>
        <dbReference type="ARBA" id="ARBA00022741"/>
    </source>
</evidence>
<dbReference type="SUPFAM" id="SSF56112">
    <property type="entry name" value="Protein kinase-like (PK-like)"/>
    <property type="match status" value="1"/>
</dbReference>
<dbReference type="PROSITE" id="PS50011">
    <property type="entry name" value="PROTEIN_KINASE_DOM"/>
    <property type="match status" value="1"/>
</dbReference>
<dbReference type="InterPro" id="IPR000719">
    <property type="entry name" value="Prot_kinase_dom"/>
</dbReference>